<accession>A0A0W8FAS5</accession>
<dbReference type="InterPro" id="IPR009183">
    <property type="entry name" value="UCP004962"/>
</dbReference>
<comment type="caution">
    <text evidence="1">The sequence shown here is derived from an EMBL/GenBank/DDBJ whole genome shotgun (WGS) entry which is preliminary data.</text>
</comment>
<name>A0A0W8FAS5_9ZZZZ</name>
<dbReference type="Gene3D" id="3.40.50.2300">
    <property type="match status" value="1"/>
</dbReference>
<reference evidence="1" key="1">
    <citation type="journal article" date="2015" name="Proc. Natl. Acad. Sci. U.S.A.">
        <title>Networks of energetic and metabolic interactions define dynamics in microbial communities.</title>
        <authorList>
            <person name="Embree M."/>
            <person name="Liu J.K."/>
            <person name="Al-Bassam M.M."/>
            <person name="Zengler K."/>
        </authorList>
    </citation>
    <scope>NUCLEOTIDE SEQUENCE</scope>
</reference>
<sequence>MEKIQEVKGLGGMLNGFRDLVKDDQKIIFVGSPGFCTPFALFLGYPVREKEMAFIPGLDSEKARKLVATESGMELGEKCSFEADAVVVLGGMAMPKIGVKAEEMADFLAKMKYKKLIGVCFMSIFEKAGWCQALKFDSVMNIIIEGDISCR</sequence>
<gene>
    <name evidence="1" type="ORF">ASZ90_012343</name>
</gene>
<dbReference type="EMBL" id="LNQE01001409">
    <property type="protein sequence ID" value="KUG17968.1"/>
    <property type="molecule type" value="Genomic_DNA"/>
</dbReference>
<dbReference type="Pfam" id="PF09897">
    <property type="entry name" value="DUF2124"/>
    <property type="match status" value="1"/>
</dbReference>
<evidence type="ECO:0008006" key="2">
    <source>
        <dbReference type="Google" id="ProtNLM"/>
    </source>
</evidence>
<dbReference type="PIRSF" id="PIRSF004962">
    <property type="entry name" value="UCP004962"/>
    <property type="match status" value="1"/>
</dbReference>
<protein>
    <recommendedName>
        <fullName evidence="2">DUF2124 domain-containing protein</fullName>
    </recommendedName>
</protein>
<evidence type="ECO:0000313" key="1">
    <source>
        <dbReference type="EMBL" id="KUG17968.1"/>
    </source>
</evidence>
<dbReference type="AlphaFoldDB" id="A0A0W8FAS5"/>
<proteinExistence type="predicted"/>
<organism evidence="1">
    <name type="scientific">hydrocarbon metagenome</name>
    <dbReference type="NCBI Taxonomy" id="938273"/>
    <lineage>
        <taxon>unclassified sequences</taxon>
        <taxon>metagenomes</taxon>
        <taxon>ecological metagenomes</taxon>
    </lineage>
</organism>